<name>A0ABP3LZB1_9DEIO</name>
<gene>
    <name evidence="1" type="ORF">GCM10008937_15840</name>
</gene>
<accession>A0ABP3LZB1</accession>
<evidence type="ECO:0000313" key="2">
    <source>
        <dbReference type="Proteomes" id="UP001500191"/>
    </source>
</evidence>
<keyword evidence="2" id="KW-1185">Reference proteome</keyword>
<organism evidence="1 2">
    <name type="scientific">Deinococcus depolymerans</name>
    <dbReference type="NCBI Taxonomy" id="392408"/>
    <lineage>
        <taxon>Bacteria</taxon>
        <taxon>Thermotogati</taxon>
        <taxon>Deinococcota</taxon>
        <taxon>Deinococci</taxon>
        <taxon>Deinococcales</taxon>
        <taxon>Deinococcaceae</taxon>
        <taxon>Deinococcus</taxon>
    </lineage>
</organism>
<sequence length="155" mass="15967">MRGGPGVGGGSRVVRSLIAGFLMAGWVAGLSGVGAAQGQGPAFLPNVEVTRVPGGAAEVRHLWCGAAGRADLQAALTLESAGPLAYQVAALHTNDAAHALLMAGRDAPQVRGLYTRYVVQGYPVGRVTLAGLLGTWKLFGLKFDWQGATYHCQLG</sequence>
<dbReference type="Proteomes" id="UP001500191">
    <property type="component" value="Unassembled WGS sequence"/>
</dbReference>
<reference evidence="2" key="1">
    <citation type="journal article" date="2019" name="Int. J. Syst. Evol. Microbiol.">
        <title>The Global Catalogue of Microorganisms (GCM) 10K type strain sequencing project: providing services to taxonomists for standard genome sequencing and annotation.</title>
        <authorList>
            <consortium name="The Broad Institute Genomics Platform"/>
            <consortium name="The Broad Institute Genome Sequencing Center for Infectious Disease"/>
            <person name="Wu L."/>
            <person name="Ma J."/>
        </authorList>
    </citation>
    <scope>NUCLEOTIDE SEQUENCE [LARGE SCALE GENOMIC DNA]</scope>
    <source>
        <strain evidence="2">JCM 14368</strain>
    </source>
</reference>
<dbReference type="EMBL" id="BAAADB010000012">
    <property type="protein sequence ID" value="GAA0508831.1"/>
    <property type="molecule type" value="Genomic_DNA"/>
</dbReference>
<protein>
    <submittedName>
        <fullName evidence="1">Uncharacterized protein</fullName>
    </submittedName>
</protein>
<comment type="caution">
    <text evidence="1">The sequence shown here is derived from an EMBL/GenBank/DDBJ whole genome shotgun (WGS) entry which is preliminary data.</text>
</comment>
<evidence type="ECO:0000313" key="1">
    <source>
        <dbReference type="EMBL" id="GAA0508831.1"/>
    </source>
</evidence>
<proteinExistence type="predicted"/>